<dbReference type="Proteomes" id="UP000247932">
    <property type="component" value="Unassembled WGS sequence"/>
</dbReference>
<protein>
    <submittedName>
        <fullName evidence="6">Mandelate racemase/muconate lactonizing enzyme family protein</fullName>
    </submittedName>
</protein>
<keyword evidence="8" id="KW-1185">Reference proteome</keyword>
<evidence type="ECO:0000313" key="7">
    <source>
        <dbReference type="Proteomes" id="UP000247483"/>
    </source>
</evidence>
<dbReference type="InterPro" id="IPR046945">
    <property type="entry name" value="RHMD-like"/>
</dbReference>
<dbReference type="InterPro" id="IPR029017">
    <property type="entry name" value="Enolase-like_N"/>
</dbReference>
<evidence type="ECO:0000256" key="3">
    <source>
        <dbReference type="ARBA" id="ARBA00022842"/>
    </source>
</evidence>
<dbReference type="PANTHER" id="PTHR13794">
    <property type="entry name" value="ENOLASE SUPERFAMILY, MANDELATE RACEMASE"/>
    <property type="match status" value="1"/>
</dbReference>
<dbReference type="SFLD" id="SFLDG00179">
    <property type="entry name" value="mandelate_racemase"/>
    <property type="match status" value="1"/>
</dbReference>
<dbReference type="Pfam" id="PF13378">
    <property type="entry name" value="MR_MLE_C"/>
    <property type="match status" value="1"/>
</dbReference>
<dbReference type="GO" id="GO:0016836">
    <property type="term" value="F:hydro-lyase activity"/>
    <property type="evidence" value="ECO:0007669"/>
    <property type="project" value="TreeGrafter"/>
</dbReference>
<dbReference type="InterPro" id="IPR013341">
    <property type="entry name" value="Mandelate_racemase_N_dom"/>
</dbReference>
<accession>A0A2V4E5H1</accession>
<gene>
    <name evidence="6" type="ORF">DKK70_15675</name>
    <name evidence="5" type="ORF">DKK79_13760</name>
</gene>
<proteinExistence type="predicted"/>
<evidence type="ECO:0000256" key="1">
    <source>
        <dbReference type="ARBA" id="ARBA00001946"/>
    </source>
</evidence>
<dbReference type="OrthoDB" id="9796450at2"/>
<dbReference type="Proteomes" id="UP000247483">
    <property type="component" value="Unassembled WGS sequence"/>
</dbReference>
<name>A0A2V4E5H1_9GAMM</name>
<keyword evidence="3" id="KW-0460">Magnesium</keyword>
<sequence>MKNLQMPVIERIELMTSRVPLPKGPWGDQIHHVTDIEVSIVDVYGSNGLVGTGFSHTSGWCGTTISALIKEIIPDVIGQRLSPRGLWHRSYKHVHDVGGAGVTTHALSALDIAYWDLLGKTLNTPIIDILGRVRDKVPLYGSGINLHLSVEEVIEQVKEWKAKGYFAAKVKVGKPTLEEDVERLTKIQEAVPYFPLAVDANQGWNFPQALQAFKAFDHLNLLWIEEPLPSDDITGHIHLRERVNTPIALGENVYNVNQFAQYIEGNAADFIQADLGRVGGITGYLDIAAVARAHNLPMTPHFVMELSASLLTTVPNISYSEMTDGGTWSDLRIFKSAGREENGYYIPSELPGHGIILDREYLEKYKI</sequence>
<dbReference type="GO" id="GO:0009063">
    <property type="term" value="P:amino acid catabolic process"/>
    <property type="evidence" value="ECO:0007669"/>
    <property type="project" value="InterPro"/>
</dbReference>
<organism evidence="6 8">
    <name type="scientific">Gilliamella apicola</name>
    <dbReference type="NCBI Taxonomy" id="1196095"/>
    <lineage>
        <taxon>Bacteria</taxon>
        <taxon>Pseudomonadati</taxon>
        <taxon>Pseudomonadota</taxon>
        <taxon>Gammaproteobacteria</taxon>
        <taxon>Orbales</taxon>
        <taxon>Orbaceae</taxon>
        <taxon>Gilliamella</taxon>
    </lineage>
</organism>
<comment type="caution">
    <text evidence="6">The sequence shown here is derived from an EMBL/GenBank/DDBJ whole genome shotgun (WGS) entry which is preliminary data.</text>
</comment>
<dbReference type="AlphaFoldDB" id="A0A2V4E5H1"/>
<dbReference type="Gene3D" id="3.20.20.120">
    <property type="entry name" value="Enolase-like C-terminal domain"/>
    <property type="match status" value="1"/>
</dbReference>
<evidence type="ECO:0000259" key="4">
    <source>
        <dbReference type="SMART" id="SM00922"/>
    </source>
</evidence>
<dbReference type="CDD" id="cd03316">
    <property type="entry name" value="MR_like"/>
    <property type="match status" value="1"/>
</dbReference>
<feature type="domain" description="Mandelate racemase/muconate lactonizing enzyme C-terminal" evidence="4">
    <location>
        <begin position="150"/>
        <end position="246"/>
    </location>
</feature>
<dbReference type="EMBL" id="QGLP01000010">
    <property type="protein sequence ID" value="PXZ02532.1"/>
    <property type="molecule type" value="Genomic_DNA"/>
</dbReference>
<dbReference type="Pfam" id="PF02746">
    <property type="entry name" value="MR_MLE_N"/>
    <property type="match status" value="1"/>
</dbReference>
<dbReference type="PANTHER" id="PTHR13794:SF58">
    <property type="entry name" value="MITOCHONDRIAL ENOLASE SUPERFAMILY MEMBER 1"/>
    <property type="match status" value="1"/>
</dbReference>
<reference evidence="7 8" key="1">
    <citation type="submission" date="2018-05" db="EMBL/GenBank/DDBJ databases">
        <title>Reference genomes for bee gut microbiota database.</title>
        <authorList>
            <person name="Ellegaard K.M."/>
        </authorList>
    </citation>
    <scope>NUCLEOTIDE SEQUENCE [LARGE SCALE GENOMIC DNA]</scope>
    <source>
        <strain evidence="5 7">ESL0177</strain>
        <strain evidence="6 8">ESL0182</strain>
    </source>
</reference>
<dbReference type="SUPFAM" id="SSF54826">
    <property type="entry name" value="Enolase N-terminal domain-like"/>
    <property type="match status" value="1"/>
</dbReference>
<evidence type="ECO:0000256" key="2">
    <source>
        <dbReference type="ARBA" id="ARBA00022723"/>
    </source>
</evidence>
<dbReference type="SUPFAM" id="SSF51604">
    <property type="entry name" value="Enolase C-terminal domain-like"/>
    <property type="match status" value="1"/>
</dbReference>
<dbReference type="GO" id="GO:0000287">
    <property type="term" value="F:magnesium ion binding"/>
    <property type="evidence" value="ECO:0007669"/>
    <property type="project" value="TreeGrafter"/>
</dbReference>
<dbReference type="InterPro" id="IPR036849">
    <property type="entry name" value="Enolase-like_C_sf"/>
</dbReference>
<evidence type="ECO:0000313" key="8">
    <source>
        <dbReference type="Proteomes" id="UP000247932"/>
    </source>
</evidence>
<dbReference type="GO" id="GO:0016052">
    <property type="term" value="P:carbohydrate catabolic process"/>
    <property type="evidence" value="ECO:0007669"/>
    <property type="project" value="TreeGrafter"/>
</dbReference>
<keyword evidence="2" id="KW-0479">Metal-binding</keyword>
<dbReference type="EMBL" id="QGLR01000018">
    <property type="protein sequence ID" value="PXZ03657.1"/>
    <property type="molecule type" value="Genomic_DNA"/>
</dbReference>
<dbReference type="PROSITE" id="PS00909">
    <property type="entry name" value="MR_MLE_2"/>
    <property type="match status" value="1"/>
</dbReference>
<evidence type="ECO:0000313" key="5">
    <source>
        <dbReference type="EMBL" id="PXZ02532.1"/>
    </source>
</evidence>
<dbReference type="SMART" id="SM00922">
    <property type="entry name" value="MR_MLE"/>
    <property type="match status" value="1"/>
</dbReference>
<dbReference type="InterPro" id="IPR013342">
    <property type="entry name" value="Mandelate_racemase_C"/>
</dbReference>
<dbReference type="Gene3D" id="3.30.390.10">
    <property type="entry name" value="Enolase-like, N-terminal domain"/>
    <property type="match status" value="1"/>
</dbReference>
<dbReference type="InterPro" id="IPR018110">
    <property type="entry name" value="Mandel_Rmase/mucon_lact_enz_CS"/>
</dbReference>
<dbReference type="RefSeq" id="WP_034884418.1">
    <property type="nucleotide sequence ID" value="NZ_QGLP01000010.1"/>
</dbReference>
<comment type="cofactor">
    <cofactor evidence="1">
        <name>Mg(2+)</name>
        <dbReference type="ChEBI" id="CHEBI:18420"/>
    </cofactor>
</comment>
<evidence type="ECO:0000313" key="6">
    <source>
        <dbReference type="EMBL" id="PXZ03657.1"/>
    </source>
</evidence>
<dbReference type="SFLD" id="SFLDS00001">
    <property type="entry name" value="Enolase"/>
    <property type="match status" value="1"/>
</dbReference>
<dbReference type="InterPro" id="IPR029065">
    <property type="entry name" value="Enolase_C-like"/>
</dbReference>